<gene>
    <name evidence="8" type="ORF">Q8A70_11735</name>
</gene>
<reference evidence="9" key="1">
    <citation type="submission" date="2023-08" db="EMBL/GenBank/DDBJ databases">
        <title>Rhodospirillaceae gen. nov., a novel taxon isolated from the Yangtze River Yuezi River estuary sludge.</title>
        <authorList>
            <person name="Ruan L."/>
        </authorList>
    </citation>
    <scope>NUCLEOTIDE SEQUENCE [LARGE SCALE GENOMIC DNA]</scope>
    <source>
        <strain evidence="9">R-7</strain>
    </source>
</reference>
<dbReference type="InterPro" id="IPR032808">
    <property type="entry name" value="DoxX"/>
</dbReference>
<sequence length="157" mass="17539">MTMTMKMAETPSPSLLGRVHRLYDRLGLLPLSVLQLMARVGMAVIFWRSGQAKLANWDLTLQLFANEYKVPVLPPEIAAPLAAAVELSCPVLLVLGLFTRLATLPMIGMTLVIQSFVYPMAWVDHLIWMTLLLLLLSRGPGIFSLDHLAKKAFDRHM</sequence>
<evidence type="ECO:0000256" key="1">
    <source>
        <dbReference type="ARBA" id="ARBA00004651"/>
    </source>
</evidence>
<evidence type="ECO:0000256" key="5">
    <source>
        <dbReference type="ARBA" id="ARBA00022989"/>
    </source>
</evidence>
<keyword evidence="5 7" id="KW-1133">Transmembrane helix</keyword>
<evidence type="ECO:0000256" key="7">
    <source>
        <dbReference type="SAM" id="Phobius"/>
    </source>
</evidence>
<dbReference type="PANTHER" id="PTHR33452">
    <property type="entry name" value="OXIDOREDUCTASE CATD-RELATED"/>
    <property type="match status" value="1"/>
</dbReference>
<protein>
    <submittedName>
        <fullName evidence="8">DoxX family protein</fullName>
    </submittedName>
</protein>
<name>A0ABU0YKU9_9PROT</name>
<dbReference type="EMBL" id="JAUYVI010000003">
    <property type="protein sequence ID" value="MDQ7248343.1"/>
    <property type="molecule type" value="Genomic_DNA"/>
</dbReference>
<evidence type="ECO:0000313" key="8">
    <source>
        <dbReference type="EMBL" id="MDQ7248343.1"/>
    </source>
</evidence>
<comment type="caution">
    <text evidence="8">The sequence shown here is derived from an EMBL/GenBank/DDBJ whole genome shotgun (WGS) entry which is preliminary data.</text>
</comment>
<dbReference type="InterPro" id="IPR051907">
    <property type="entry name" value="DoxX-like_oxidoreductase"/>
</dbReference>
<keyword evidence="6 7" id="KW-0472">Membrane</keyword>
<feature type="transmembrane region" description="Helical" evidence="7">
    <location>
        <begin position="102"/>
        <end position="121"/>
    </location>
</feature>
<proteinExistence type="inferred from homology"/>
<dbReference type="Pfam" id="PF07681">
    <property type="entry name" value="DoxX"/>
    <property type="match status" value="1"/>
</dbReference>
<evidence type="ECO:0000256" key="3">
    <source>
        <dbReference type="ARBA" id="ARBA00022475"/>
    </source>
</evidence>
<accession>A0ABU0YKU9</accession>
<evidence type="ECO:0000256" key="2">
    <source>
        <dbReference type="ARBA" id="ARBA00006679"/>
    </source>
</evidence>
<feature type="transmembrane region" description="Helical" evidence="7">
    <location>
        <begin position="77"/>
        <end position="95"/>
    </location>
</feature>
<keyword evidence="9" id="KW-1185">Reference proteome</keyword>
<comment type="similarity">
    <text evidence="2">Belongs to the DoxX family.</text>
</comment>
<evidence type="ECO:0000256" key="6">
    <source>
        <dbReference type="ARBA" id="ARBA00023136"/>
    </source>
</evidence>
<dbReference type="RefSeq" id="WP_379955797.1">
    <property type="nucleotide sequence ID" value="NZ_JAUYVI010000003.1"/>
</dbReference>
<dbReference type="PANTHER" id="PTHR33452:SF1">
    <property type="entry name" value="INNER MEMBRANE PROTEIN YPHA-RELATED"/>
    <property type="match status" value="1"/>
</dbReference>
<comment type="subcellular location">
    <subcellularLocation>
        <location evidence="1">Cell membrane</location>
        <topology evidence="1">Multi-pass membrane protein</topology>
    </subcellularLocation>
</comment>
<dbReference type="Proteomes" id="UP001230156">
    <property type="component" value="Unassembled WGS sequence"/>
</dbReference>
<keyword evidence="3" id="KW-1003">Cell membrane</keyword>
<evidence type="ECO:0000313" key="9">
    <source>
        <dbReference type="Proteomes" id="UP001230156"/>
    </source>
</evidence>
<evidence type="ECO:0000256" key="4">
    <source>
        <dbReference type="ARBA" id="ARBA00022692"/>
    </source>
</evidence>
<organism evidence="8 9">
    <name type="scientific">Dongia sedimenti</name>
    <dbReference type="NCBI Taxonomy" id="3064282"/>
    <lineage>
        <taxon>Bacteria</taxon>
        <taxon>Pseudomonadati</taxon>
        <taxon>Pseudomonadota</taxon>
        <taxon>Alphaproteobacteria</taxon>
        <taxon>Rhodospirillales</taxon>
        <taxon>Dongiaceae</taxon>
        <taxon>Dongia</taxon>
    </lineage>
</organism>
<feature type="transmembrane region" description="Helical" evidence="7">
    <location>
        <begin position="127"/>
        <end position="149"/>
    </location>
</feature>
<keyword evidence="4 7" id="KW-0812">Transmembrane</keyword>